<keyword evidence="2" id="KW-1185">Reference proteome</keyword>
<evidence type="ECO:0000313" key="2">
    <source>
        <dbReference type="Proteomes" id="UP000031366"/>
    </source>
</evidence>
<protein>
    <submittedName>
        <fullName evidence="1">Uncharacterized protein</fullName>
    </submittedName>
</protein>
<organism evidence="1 2">
    <name type="scientific">Clostridium argentinense CDC 2741</name>
    <dbReference type="NCBI Taxonomy" id="1418104"/>
    <lineage>
        <taxon>Bacteria</taxon>
        <taxon>Bacillati</taxon>
        <taxon>Bacillota</taxon>
        <taxon>Clostridia</taxon>
        <taxon>Eubacteriales</taxon>
        <taxon>Clostridiaceae</taxon>
        <taxon>Clostridium</taxon>
    </lineage>
</organism>
<name>A0A0C1UIV9_9CLOT</name>
<dbReference type="STRING" id="29341.RSJ17_13670"/>
<dbReference type="OrthoDB" id="1705985at2"/>
<proteinExistence type="predicted"/>
<dbReference type="Proteomes" id="UP000031366">
    <property type="component" value="Unassembled WGS sequence"/>
</dbReference>
<dbReference type="AlphaFoldDB" id="A0A0C1UIV9"/>
<evidence type="ECO:0000313" key="1">
    <source>
        <dbReference type="EMBL" id="KIE47230.1"/>
    </source>
</evidence>
<accession>A0A0C1UIV9</accession>
<gene>
    <name evidence="1" type="ORF">U732_1312</name>
</gene>
<dbReference type="EMBL" id="AYSO01000015">
    <property type="protein sequence ID" value="KIE47230.1"/>
    <property type="molecule type" value="Genomic_DNA"/>
</dbReference>
<sequence>MNRAILSVDWDYFVKIIPQWCGSYIENQRGLLSAWYRRYIEEGIKGVNLEEEIKVSKDALNFWDEIRNKFNFSEDIKVYVSDSHKYSYDISKYYNCDEVFLFDAHSDLGYGGLASLRFELNCANWLGKLFKNNIIKKANIFYSPYTLEKPEDFEELNNNYEIDYLDFSKFNEKNNIDVIHICRSGGWTPPWLDNDFYKFIKALNLPYKELESLKRIWRPKELTFSEEINYLIS</sequence>
<reference evidence="1 2" key="1">
    <citation type="journal article" date="2015" name="Infect. Genet. Evol.">
        <title>Genomic sequences of six botulinum neurotoxin-producing strains representing three clostridial species illustrate the mobility and diversity of botulinum neurotoxin genes.</title>
        <authorList>
            <person name="Smith T.J."/>
            <person name="Hill K.K."/>
            <person name="Xie G."/>
            <person name="Foley B.T."/>
            <person name="Williamson C.H."/>
            <person name="Foster J.T."/>
            <person name="Johnson S.L."/>
            <person name="Chertkov O."/>
            <person name="Teshima H."/>
            <person name="Gibbons H.S."/>
            <person name="Johnsky L.A."/>
            <person name="Karavis M.A."/>
            <person name="Smith L.A."/>
        </authorList>
    </citation>
    <scope>NUCLEOTIDE SEQUENCE [LARGE SCALE GENOMIC DNA]</scope>
    <source>
        <strain evidence="1 2">CDC 2741</strain>
    </source>
</reference>
<comment type="caution">
    <text evidence="1">The sequence shown here is derived from an EMBL/GenBank/DDBJ whole genome shotgun (WGS) entry which is preliminary data.</text>
</comment>
<dbReference type="RefSeq" id="WP_039632215.1">
    <property type="nucleotide sequence ID" value="NZ_AYSO01000015.1"/>
</dbReference>